<keyword evidence="2" id="KW-0238">DNA-binding</keyword>
<evidence type="ECO:0000256" key="2">
    <source>
        <dbReference type="ARBA" id="ARBA00023125"/>
    </source>
</evidence>
<dbReference type="RefSeq" id="WP_138195550.1">
    <property type="nucleotide sequence ID" value="NZ_VCIW01000012.1"/>
</dbReference>
<keyword evidence="3" id="KW-0804">Transcription</keyword>
<evidence type="ECO:0000256" key="1">
    <source>
        <dbReference type="ARBA" id="ARBA00023015"/>
    </source>
</evidence>
<dbReference type="AlphaFoldDB" id="A0A5R9GCI2"/>
<dbReference type="GO" id="GO:0003700">
    <property type="term" value="F:DNA-binding transcription factor activity"/>
    <property type="evidence" value="ECO:0007669"/>
    <property type="project" value="InterPro"/>
</dbReference>
<accession>A0A5R9GCI2</accession>
<keyword evidence="6" id="KW-1185">Reference proteome</keyword>
<dbReference type="Proteomes" id="UP000309676">
    <property type="component" value="Unassembled WGS sequence"/>
</dbReference>
<dbReference type="PROSITE" id="PS50995">
    <property type="entry name" value="HTH_MARR_2"/>
    <property type="match status" value="1"/>
</dbReference>
<dbReference type="PRINTS" id="PR00598">
    <property type="entry name" value="HTHMARR"/>
</dbReference>
<dbReference type="OrthoDB" id="163346at2"/>
<dbReference type="InterPro" id="IPR000835">
    <property type="entry name" value="HTH_MarR-typ"/>
</dbReference>
<proteinExistence type="predicted"/>
<dbReference type="PANTHER" id="PTHR42756">
    <property type="entry name" value="TRANSCRIPTIONAL REGULATOR, MARR"/>
    <property type="match status" value="1"/>
</dbReference>
<dbReference type="Gene3D" id="1.10.10.10">
    <property type="entry name" value="Winged helix-like DNA-binding domain superfamily/Winged helix DNA-binding domain"/>
    <property type="match status" value="1"/>
</dbReference>
<gene>
    <name evidence="5" type="ORF">FE782_17595</name>
</gene>
<sequence length="151" mass="16905">MYSASHDEVTSLINAFSNLSKADWRKTTRWGVKASELRVLLLIKERTDQGEPKTTVSELSKMLQVTSPTVTQIVNGLIKSGYIQRSAHPQDRRSSEITLTDTGVGLAEKAMKDIRATFGGLVDHLGKEQSEQLVRLLNQAYAYLRRGNTER</sequence>
<comment type="caution">
    <text evidence="5">The sequence shown here is derived from an EMBL/GenBank/DDBJ whole genome shotgun (WGS) entry which is preliminary data.</text>
</comment>
<dbReference type="Pfam" id="PF12802">
    <property type="entry name" value="MarR_2"/>
    <property type="match status" value="1"/>
</dbReference>
<keyword evidence="1" id="KW-0805">Transcription regulation</keyword>
<dbReference type="InterPro" id="IPR036390">
    <property type="entry name" value="WH_DNA-bd_sf"/>
</dbReference>
<evidence type="ECO:0000256" key="3">
    <source>
        <dbReference type="ARBA" id="ARBA00023163"/>
    </source>
</evidence>
<evidence type="ECO:0000313" key="5">
    <source>
        <dbReference type="EMBL" id="TLS50864.1"/>
    </source>
</evidence>
<dbReference type="EMBL" id="VCIW01000012">
    <property type="protein sequence ID" value="TLS50864.1"/>
    <property type="molecule type" value="Genomic_DNA"/>
</dbReference>
<dbReference type="SMART" id="SM00347">
    <property type="entry name" value="HTH_MARR"/>
    <property type="match status" value="1"/>
</dbReference>
<organism evidence="5 6">
    <name type="scientific">Paenibacillus antri</name>
    <dbReference type="NCBI Taxonomy" id="2582848"/>
    <lineage>
        <taxon>Bacteria</taxon>
        <taxon>Bacillati</taxon>
        <taxon>Bacillota</taxon>
        <taxon>Bacilli</taxon>
        <taxon>Bacillales</taxon>
        <taxon>Paenibacillaceae</taxon>
        <taxon>Paenibacillus</taxon>
    </lineage>
</organism>
<feature type="domain" description="HTH marR-type" evidence="4">
    <location>
        <begin position="1"/>
        <end position="142"/>
    </location>
</feature>
<name>A0A5R9GCI2_9BACL</name>
<reference evidence="5 6" key="1">
    <citation type="submission" date="2019-05" db="EMBL/GenBank/DDBJ databases">
        <authorList>
            <person name="Narsing Rao M.P."/>
            <person name="Li W.J."/>
        </authorList>
    </citation>
    <scope>NUCLEOTIDE SEQUENCE [LARGE SCALE GENOMIC DNA]</scope>
    <source>
        <strain evidence="5 6">SYSU_K30003</strain>
    </source>
</reference>
<dbReference type="SUPFAM" id="SSF46785">
    <property type="entry name" value="Winged helix' DNA-binding domain"/>
    <property type="match status" value="1"/>
</dbReference>
<dbReference type="GO" id="GO:0003677">
    <property type="term" value="F:DNA binding"/>
    <property type="evidence" value="ECO:0007669"/>
    <property type="project" value="UniProtKB-KW"/>
</dbReference>
<protein>
    <submittedName>
        <fullName evidence="5">MarR family transcriptional regulator</fullName>
    </submittedName>
</protein>
<dbReference type="InterPro" id="IPR036388">
    <property type="entry name" value="WH-like_DNA-bd_sf"/>
</dbReference>
<evidence type="ECO:0000313" key="6">
    <source>
        <dbReference type="Proteomes" id="UP000309676"/>
    </source>
</evidence>
<evidence type="ECO:0000259" key="4">
    <source>
        <dbReference type="PROSITE" id="PS50995"/>
    </source>
</evidence>
<dbReference type="PANTHER" id="PTHR42756:SF1">
    <property type="entry name" value="TRANSCRIPTIONAL REPRESSOR OF EMRAB OPERON"/>
    <property type="match status" value="1"/>
</dbReference>